<dbReference type="CDD" id="cd00999">
    <property type="entry name" value="PBP2_ArtJ"/>
    <property type="match status" value="1"/>
</dbReference>
<dbReference type="PROSITE" id="PS51257">
    <property type="entry name" value="PROKAR_LIPOPROTEIN"/>
    <property type="match status" value="1"/>
</dbReference>
<evidence type="ECO:0000256" key="1">
    <source>
        <dbReference type="ARBA" id="ARBA00022729"/>
    </source>
</evidence>
<evidence type="ECO:0000259" key="3">
    <source>
        <dbReference type="SMART" id="SM00062"/>
    </source>
</evidence>
<gene>
    <name evidence="4" type="primary">artJ</name>
    <name evidence="4" type="ORF">H359_0345</name>
</gene>
<dbReference type="Pfam" id="PF00497">
    <property type="entry name" value="SBP_bac_3"/>
    <property type="match status" value="1"/>
</dbReference>
<feature type="domain" description="Solute-binding protein family 3/N-terminal" evidence="3">
    <location>
        <begin position="31"/>
        <end position="255"/>
    </location>
</feature>
<protein>
    <submittedName>
        <fullName evidence="4">ABC transporter arginine-binding protein ArtJ</fullName>
    </submittedName>
</protein>
<dbReference type="InterPro" id="IPR037297">
    <property type="entry name" value="ArtJ_PBP2"/>
</dbReference>
<organism evidence="4 5">
    <name type="scientific">Chlamydia ibidis 10-1398/6</name>
    <dbReference type="NCBI Taxonomy" id="1046581"/>
    <lineage>
        <taxon>Bacteria</taxon>
        <taxon>Pseudomonadati</taxon>
        <taxon>Chlamydiota</taxon>
        <taxon>Chlamydiia</taxon>
        <taxon>Chlamydiales</taxon>
        <taxon>Chlamydiaceae</taxon>
        <taxon>Chlamydia/Chlamydophila group</taxon>
        <taxon>Chlamydia</taxon>
    </lineage>
</organism>
<sequence>MKLKYYCLLIVCLSSSLFLVSCGQNLKREEVFIVGTNAAYPPFEYIDKEGKIVGFDIDVAEAVSSKLNKRLEIRDFSFDALLLNLKRNRVDAVISGMSITPSRKKEIVMIPYYGEGVYSLTAISRNNITEQCVVPLSQYSSVAVQTGTYQEDYLRSLPNVAIRSFDSALEVIMEVLGKKSPLAVFEPSVARVVLKDFPELHCTQICLPESWWVLGYGIGISKDNESLVQEVSQAISELKTEGVLHKLEEKWGLSK</sequence>
<dbReference type="PANTHER" id="PTHR35936">
    <property type="entry name" value="MEMBRANE-BOUND LYTIC MUREIN TRANSGLYCOSYLASE F"/>
    <property type="match status" value="1"/>
</dbReference>
<evidence type="ECO:0000256" key="2">
    <source>
        <dbReference type="SAM" id="SignalP"/>
    </source>
</evidence>
<proteinExistence type="predicted"/>
<dbReference type="InterPro" id="IPR001638">
    <property type="entry name" value="Solute-binding_3/MltF_N"/>
</dbReference>
<dbReference type="EMBL" id="APJW01000001">
    <property type="protein sequence ID" value="EQM62845.1"/>
    <property type="molecule type" value="Genomic_DNA"/>
</dbReference>
<comment type="caution">
    <text evidence="4">The sequence shown here is derived from an EMBL/GenBank/DDBJ whole genome shotgun (WGS) entry which is preliminary data.</text>
</comment>
<evidence type="ECO:0000313" key="5">
    <source>
        <dbReference type="Proteomes" id="UP000016064"/>
    </source>
</evidence>
<keyword evidence="1 2" id="KW-0732">Signal</keyword>
<feature type="chain" id="PRO_5045155916" evidence="2">
    <location>
        <begin position="24"/>
        <end position="255"/>
    </location>
</feature>
<dbReference type="PANTHER" id="PTHR35936:SF17">
    <property type="entry name" value="ARGININE-BINDING EXTRACELLULAR PROTEIN ARTP"/>
    <property type="match status" value="1"/>
</dbReference>
<dbReference type="Proteomes" id="UP000016064">
    <property type="component" value="Unassembled WGS sequence"/>
</dbReference>
<feature type="signal peptide" evidence="2">
    <location>
        <begin position="1"/>
        <end position="23"/>
    </location>
</feature>
<name>A0ABP2XEX7_9CHLA</name>
<dbReference type="Gene3D" id="3.40.190.10">
    <property type="entry name" value="Periplasmic binding protein-like II"/>
    <property type="match status" value="2"/>
</dbReference>
<accession>A0ABP2XEX7</accession>
<keyword evidence="5" id="KW-1185">Reference proteome</keyword>
<dbReference type="RefSeq" id="WP_020370986.1">
    <property type="nucleotide sequence ID" value="NZ_APJW01000001.1"/>
</dbReference>
<evidence type="ECO:0000313" key="4">
    <source>
        <dbReference type="EMBL" id="EQM62845.1"/>
    </source>
</evidence>
<reference evidence="4 5" key="1">
    <citation type="submission" date="2013-07" db="EMBL/GenBank/DDBJ databases">
        <title>Isolation of a new Chlamydia species from the feral Sacred Ibis (Threskiornis aethiopicus): Chlamydia ibidis.</title>
        <authorList>
            <person name="Vorimore F."/>
            <person name="Hsia R.-C."/>
            <person name="Huot-Creasy H."/>
            <person name="Bastian S."/>
            <person name="Deruyter L."/>
            <person name="Passet A."/>
            <person name="Sachse K."/>
            <person name="Bavoil P."/>
            <person name="Myers G."/>
            <person name="Laroucau K."/>
        </authorList>
    </citation>
    <scope>NUCLEOTIDE SEQUENCE [LARGE SCALE GENOMIC DNA]</scope>
    <source>
        <strain evidence="4 5">10-1398/6</strain>
    </source>
</reference>
<dbReference type="SUPFAM" id="SSF53850">
    <property type="entry name" value="Periplasmic binding protein-like II"/>
    <property type="match status" value="1"/>
</dbReference>
<dbReference type="SMART" id="SM00062">
    <property type="entry name" value="PBPb"/>
    <property type="match status" value="1"/>
</dbReference>